<comment type="pathway">
    <text evidence="1">Lipid metabolism.</text>
</comment>
<accession>A0ABT2BDK7</accession>
<evidence type="ECO:0000313" key="8">
    <source>
        <dbReference type="EMBL" id="MCS0606608.1"/>
    </source>
</evidence>
<protein>
    <submittedName>
        <fullName evidence="8">1-acyl-sn-glycerol-3-phosphate acyltransferase</fullName>
    </submittedName>
</protein>
<proteinExistence type="predicted"/>
<evidence type="ECO:0000256" key="6">
    <source>
        <dbReference type="SAM" id="Phobius"/>
    </source>
</evidence>
<evidence type="ECO:0000256" key="1">
    <source>
        <dbReference type="ARBA" id="ARBA00005189"/>
    </source>
</evidence>
<dbReference type="CDD" id="cd07989">
    <property type="entry name" value="LPLAT_AGPAT-like"/>
    <property type="match status" value="1"/>
</dbReference>
<dbReference type="Pfam" id="PF01553">
    <property type="entry name" value="Acyltransferase"/>
    <property type="match status" value="1"/>
</dbReference>
<keyword evidence="2" id="KW-0444">Lipid biosynthesis</keyword>
<evidence type="ECO:0000259" key="7">
    <source>
        <dbReference type="SMART" id="SM00563"/>
    </source>
</evidence>
<dbReference type="GO" id="GO:0016746">
    <property type="term" value="F:acyltransferase activity"/>
    <property type="evidence" value="ECO:0007669"/>
    <property type="project" value="UniProtKB-KW"/>
</dbReference>
<dbReference type="EMBL" id="JANUGV010000001">
    <property type="protein sequence ID" value="MCS0606608.1"/>
    <property type="molecule type" value="Genomic_DNA"/>
</dbReference>
<comment type="caution">
    <text evidence="8">The sequence shown here is derived from an EMBL/GenBank/DDBJ whole genome shotgun (WGS) entry which is preliminary data.</text>
</comment>
<sequence>MNIQLAWRLARASLHLAAGLATCAFVFPWAGQRLRERLTRRWSLQLLALCRVSVEQGHGAPALAHALIVANHVSWLDIFVINSLHPCRFVAKAEIRGWPLLGWLAGRAGTVFIARGDRRGLRDIFKGLVGMLRQGQRVAFFPEGTTSRQGVILPFHANLLEAAIDASVAVQPYALEYVDERGTHHTSVDYVGETTFVNSFFSILSGPPVRARLTCLAPLSSVGEHRRDLAQAARTAISRSLGARMAEAASDAPPLRA</sequence>
<name>A0ABT2BDK7_9BURK</name>
<keyword evidence="3" id="KW-0808">Transferase</keyword>
<dbReference type="PANTHER" id="PTHR10434:SF64">
    <property type="entry name" value="1-ACYL-SN-GLYCEROL-3-PHOSPHATE ACYLTRANSFERASE-RELATED"/>
    <property type="match status" value="1"/>
</dbReference>
<feature type="domain" description="Phospholipid/glycerol acyltransferase" evidence="7">
    <location>
        <begin position="66"/>
        <end position="178"/>
    </location>
</feature>
<reference evidence="8 9" key="1">
    <citation type="submission" date="2022-08" db="EMBL/GenBank/DDBJ databases">
        <title>Reclassification of Massilia species as members of the genera Telluria, Duganella, Pseudoduganella, Mokoshia gen. nov. and Zemynaea gen. nov. using orthogonal and non-orthogonal genome-based approaches.</title>
        <authorList>
            <person name="Bowman J.P."/>
        </authorList>
    </citation>
    <scope>NUCLEOTIDE SEQUENCE [LARGE SCALE GENOMIC DNA]</scope>
    <source>
        <strain evidence="8 9">JCM 31607</strain>
    </source>
</reference>
<evidence type="ECO:0000256" key="2">
    <source>
        <dbReference type="ARBA" id="ARBA00022516"/>
    </source>
</evidence>
<keyword evidence="5 8" id="KW-0012">Acyltransferase</keyword>
<dbReference type="PANTHER" id="PTHR10434">
    <property type="entry name" value="1-ACYL-SN-GLYCEROL-3-PHOSPHATE ACYLTRANSFERASE"/>
    <property type="match status" value="1"/>
</dbReference>
<organism evidence="8 9">
    <name type="scientific">Massilia solisilvae</name>
    <dbReference type="NCBI Taxonomy" id="1811225"/>
    <lineage>
        <taxon>Bacteria</taxon>
        <taxon>Pseudomonadati</taxon>
        <taxon>Pseudomonadota</taxon>
        <taxon>Betaproteobacteria</taxon>
        <taxon>Burkholderiales</taxon>
        <taxon>Oxalobacteraceae</taxon>
        <taxon>Telluria group</taxon>
        <taxon>Massilia</taxon>
    </lineage>
</organism>
<keyword evidence="6" id="KW-0472">Membrane</keyword>
<keyword evidence="6" id="KW-0812">Transmembrane</keyword>
<dbReference type="SMART" id="SM00563">
    <property type="entry name" value="PlsC"/>
    <property type="match status" value="1"/>
</dbReference>
<gene>
    <name evidence="8" type="ORF">NX773_00325</name>
</gene>
<keyword evidence="6" id="KW-1133">Transmembrane helix</keyword>
<dbReference type="InterPro" id="IPR002123">
    <property type="entry name" value="Plipid/glycerol_acylTrfase"/>
</dbReference>
<feature type="transmembrane region" description="Helical" evidence="6">
    <location>
        <begin position="12"/>
        <end position="31"/>
    </location>
</feature>
<evidence type="ECO:0000313" key="9">
    <source>
        <dbReference type="Proteomes" id="UP001205861"/>
    </source>
</evidence>
<evidence type="ECO:0000256" key="3">
    <source>
        <dbReference type="ARBA" id="ARBA00022679"/>
    </source>
</evidence>
<evidence type="ECO:0000256" key="5">
    <source>
        <dbReference type="ARBA" id="ARBA00023315"/>
    </source>
</evidence>
<dbReference type="RefSeq" id="WP_258854416.1">
    <property type="nucleotide sequence ID" value="NZ_JANUGV010000001.1"/>
</dbReference>
<dbReference type="Proteomes" id="UP001205861">
    <property type="component" value="Unassembled WGS sequence"/>
</dbReference>
<evidence type="ECO:0000256" key="4">
    <source>
        <dbReference type="ARBA" id="ARBA00023098"/>
    </source>
</evidence>
<keyword evidence="9" id="KW-1185">Reference proteome</keyword>
<dbReference type="SUPFAM" id="SSF69593">
    <property type="entry name" value="Glycerol-3-phosphate (1)-acyltransferase"/>
    <property type="match status" value="1"/>
</dbReference>
<keyword evidence="4" id="KW-0443">Lipid metabolism</keyword>